<evidence type="ECO:0000313" key="3">
    <source>
        <dbReference type="Proteomes" id="UP000295499"/>
    </source>
</evidence>
<evidence type="ECO:0000313" key="2">
    <source>
        <dbReference type="EMBL" id="TDO19598.1"/>
    </source>
</evidence>
<dbReference type="AlphaFoldDB" id="A0A4R6IDH5"/>
<keyword evidence="1" id="KW-0732">Signal</keyword>
<gene>
    <name evidence="2" type="ORF">CLV32_4220</name>
</gene>
<dbReference type="Proteomes" id="UP000295499">
    <property type="component" value="Unassembled WGS sequence"/>
</dbReference>
<feature type="signal peptide" evidence="1">
    <location>
        <begin position="1"/>
        <end position="28"/>
    </location>
</feature>
<dbReference type="EMBL" id="SNWM01000006">
    <property type="protein sequence ID" value="TDO19598.1"/>
    <property type="molecule type" value="Genomic_DNA"/>
</dbReference>
<comment type="caution">
    <text evidence="2">The sequence shown here is derived from an EMBL/GenBank/DDBJ whole genome shotgun (WGS) entry which is preliminary data.</text>
</comment>
<reference evidence="2 3" key="1">
    <citation type="submission" date="2019-03" db="EMBL/GenBank/DDBJ databases">
        <title>Genomic Encyclopedia of Archaeal and Bacterial Type Strains, Phase II (KMG-II): from individual species to whole genera.</title>
        <authorList>
            <person name="Goeker M."/>
        </authorList>
    </citation>
    <scope>NUCLEOTIDE SEQUENCE [LARGE SCALE GENOMIC DNA]</scope>
    <source>
        <strain evidence="2 3">DSM 19034</strain>
    </source>
</reference>
<name>A0A4R6IDH5_9SPHI</name>
<evidence type="ECO:0000256" key="1">
    <source>
        <dbReference type="SAM" id="SignalP"/>
    </source>
</evidence>
<dbReference type="InterPro" id="IPR008969">
    <property type="entry name" value="CarboxyPept-like_regulatory"/>
</dbReference>
<organism evidence="2 3">
    <name type="scientific">Pedobacter duraquae</name>
    <dbReference type="NCBI Taxonomy" id="425511"/>
    <lineage>
        <taxon>Bacteria</taxon>
        <taxon>Pseudomonadati</taxon>
        <taxon>Bacteroidota</taxon>
        <taxon>Sphingobacteriia</taxon>
        <taxon>Sphingobacteriales</taxon>
        <taxon>Sphingobacteriaceae</taxon>
        <taxon>Pedobacter</taxon>
    </lineage>
</organism>
<dbReference type="OrthoDB" id="5505971at2"/>
<evidence type="ECO:0008006" key="4">
    <source>
        <dbReference type="Google" id="ProtNLM"/>
    </source>
</evidence>
<protein>
    <recommendedName>
        <fullName evidence="4">Carboxypeptidase-like protein</fullName>
    </recommendedName>
</protein>
<proteinExistence type="predicted"/>
<sequence>MISKCLQLRFSATIVLLFSLVFASPIQAQDILNKKITIESKNERLSEVLTKIEKAADFYFSYNGKLIARDSLVSISAHHITVSNLLKQLFSDRLEIEERRNYLIITPAMGRMSMINTDAVTDRSTYSVSGLVIDEFTKERLVNVSVYEKHQLVSTLTDEHGYFRLKLKLGNPGFITLTASKLAYRDTSLNMLQNVNISKRYNAEVYTNIDGNNKDVERTALGKLLISARQRIQSMNIPDFFAHRPIQFSLVPGLSSHGMFSSQVINKFSLNVIGGYTAGVNGFELGGLFNINKLDAKYVQAAGFFNLTGGKVIGLQVAGIHNEALGTLRGVQFAGFINTAASDARGMQVASLSNTAKSLHGIQIGIVNTVDSSEGISIGLINIIRNGFYRIGLSTNNLTNTNISLKTGTHQFYSMILISSNLSTENKLYGFGLGIGHDFMLGKNTFISAEGNYQFAYTGGWDDRWAQAKLLLNIPVSGRLSLVTGPTYNKYSYTGSIPGYQKRFRIEPGTHRLRNPVERWLGWEAGIAYNSVFKAAAKKTAEADSWFLGVGIHAGIGWDNPVGLFTGAELFMQRELNSAISGTVSTGYSIWFGGNEQTDRHFNIIPLKAGIRTYTGKRLFFAGDAGLAIGVNNAPRYALSVDAQGIRQTTIKSGNSFLYTVSMGYDFDNGIETGIKFEDYTAFSFIKQFALRIAYRIKL</sequence>
<accession>A0A4R6IDH5</accession>
<keyword evidence="3" id="KW-1185">Reference proteome</keyword>
<feature type="chain" id="PRO_5020756535" description="Carboxypeptidase-like protein" evidence="1">
    <location>
        <begin position="29"/>
        <end position="699"/>
    </location>
</feature>
<dbReference type="SUPFAM" id="SSF49464">
    <property type="entry name" value="Carboxypeptidase regulatory domain-like"/>
    <property type="match status" value="1"/>
</dbReference>
<dbReference type="RefSeq" id="WP_133558821.1">
    <property type="nucleotide sequence ID" value="NZ_SNWM01000006.1"/>
</dbReference>